<organism evidence="2 3">
    <name type="scientific">Anopheles atroparvus</name>
    <name type="common">European mosquito</name>
    <dbReference type="NCBI Taxonomy" id="41427"/>
    <lineage>
        <taxon>Eukaryota</taxon>
        <taxon>Metazoa</taxon>
        <taxon>Ecdysozoa</taxon>
        <taxon>Arthropoda</taxon>
        <taxon>Hexapoda</taxon>
        <taxon>Insecta</taxon>
        <taxon>Pterygota</taxon>
        <taxon>Neoptera</taxon>
        <taxon>Endopterygota</taxon>
        <taxon>Diptera</taxon>
        <taxon>Nematocera</taxon>
        <taxon>Culicoidea</taxon>
        <taxon>Culicidae</taxon>
        <taxon>Anophelinae</taxon>
        <taxon>Anopheles</taxon>
    </lineage>
</organism>
<evidence type="ECO:0008006" key="4">
    <source>
        <dbReference type="Google" id="ProtNLM"/>
    </source>
</evidence>
<dbReference type="EnsemblMetazoa" id="ENSAATROPT006351">
    <property type="protein sequence ID" value="ENSAATROPP005767"/>
    <property type="gene ID" value="ENSAATROPG005142"/>
</dbReference>
<reference evidence="2" key="1">
    <citation type="submission" date="2024-04" db="UniProtKB">
        <authorList>
            <consortium name="EnsemblMetazoa"/>
        </authorList>
    </citation>
    <scope>IDENTIFICATION</scope>
    <source>
        <strain evidence="2">EBRO</strain>
    </source>
</reference>
<proteinExistence type="predicted"/>
<feature type="chain" id="PRO_5042571253" description="Secreted protein" evidence="1">
    <location>
        <begin position="21"/>
        <end position="64"/>
    </location>
</feature>
<evidence type="ECO:0000313" key="2">
    <source>
        <dbReference type="EnsemblMetazoa" id="ENSAATROPP005767"/>
    </source>
</evidence>
<protein>
    <recommendedName>
        <fullName evidence="4">Secreted protein</fullName>
    </recommendedName>
</protein>
<dbReference type="Proteomes" id="UP000075880">
    <property type="component" value="Unassembled WGS sequence"/>
</dbReference>
<name>A0AAG5D3C1_ANOAO</name>
<feature type="signal peptide" evidence="1">
    <location>
        <begin position="1"/>
        <end position="20"/>
    </location>
</feature>
<accession>A0AAG5D3C1</accession>
<keyword evidence="3" id="KW-1185">Reference proteome</keyword>
<dbReference type="AlphaFoldDB" id="A0AAG5D3C1"/>
<evidence type="ECO:0000313" key="3">
    <source>
        <dbReference type="Proteomes" id="UP000075880"/>
    </source>
</evidence>
<sequence length="64" mass="7137">MSARAGISILTLCFQTTLYADGFAFTLHSKYTSSPSSMSSGFMLVPMSVARFYCEKYVLMYTIL</sequence>
<evidence type="ECO:0000256" key="1">
    <source>
        <dbReference type="SAM" id="SignalP"/>
    </source>
</evidence>
<keyword evidence="1" id="KW-0732">Signal</keyword>